<dbReference type="SUPFAM" id="SSF52440">
    <property type="entry name" value="PreATP-grasp domain"/>
    <property type="match status" value="1"/>
</dbReference>
<accession>A0A919DM39</accession>
<dbReference type="InterPro" id="IPR050856">
    <property type="entry name" value="Biotin_carboxylase_complex"/>
</dbReference>
<comment type="function">
    <text evidence="9">Component of a biotin-dependent acyl-CoA carboxylase complex. This subunit catalyzes the ATP-dependent carboxylation of the biotin carried by the biotin carboxyl carrier (BCC) domain, resulting in the formation of carboxyl biotin. When associated with the beta1 subunit AccD1, is involved in branched amino-acid catabolism with methylcrotonyl coenzyme A as the substrate.</text>
</comment>
<dbReference type="InterPro" id="IPR011761">
    <property type="entry name" value="ATP-grasp"/>
</dbReference>
<comment type="subunit">
    <text evidence="10">The biotin-dependent acyl-CoA carboxylase complex is composed of AccA1, which contains the biotin carboxylase (BC) and biotin carboxyl carrier protein (BCCP) domains, and AccD1, which contains the carboxyl transferase (CT) domain. The AccA1/AccD1 complex forms a dodecamer.</text>
</comment>
<evidence type="ECO:0000256" key="4">
    <source>
        <dbReference type="ARBA" id="ARBA00022741"/>
    </source>
</evidence>
<dbReference type="Gene3D" id="2.40.50.100">
    <property type="match status" value="1"/>
</dbReference>
<dbReference type="Pfam" id="PF21139">
    <property type="entry name" value="BT_MCC_alpha"/>
    <property type="match status" value="1"/>
</dbReference>
<dbReference type="InterPro" id="IPR011054">
    <property type="entry name" value="Rudment_hybrid_motif"/>
</dbReference>
<evidence type="ECO:0000259" key="13">
    <source>
        <dbReference type="PROSITE" id="PS50968"/>
    </source>
</evidence>
<dbReference type="PROSITE" id="PS00867">
    <property type="entry name" value="CPSASE_2"/>
    <property type="match status" value="1"/>
</dbReference>
<dbReference type="PROSITE" id="PS00188">
    <property type="entry name" value="BIOTIN"/>
    <property type="match status" value="1"/>
</dbReference>
<dbReference type="PROSITE" id="PS50968">
    <property type="entry name" value="BIOTINYL_LIPOYL"/>
    <property type="match status" value="1"/>
</dbReference>
<dbReference type="InterPro" id="IPR005479">
    <property type="entry name" value="CPAse_ATP-bd"/>
</dbReference>
<evidence type="ECO:0000256" key="11">
    <source>
        <dbReference type="ARBA" id="ARBA00074050"/>
    </source>
</evidence>
<dbReference type="PROSITE" id="PS50979">
    <property type="entry name" value="BC"/>
    <property type="match status" value="1"/>
</dbReference>
<dbReference type="AlphaFoldDB" id="A0A919DM39"/>
<dbReference type="EMBL" id="BNBT01000030">
    <property type="protein sequence ID" value="GHE55762.1"/>
    <property type="molecule type" value="Genomic_DNA"/>
</dbReference>
<dbReference type="InterPro" id="IPR000089">
    <property type="entry name" value="Biotin_lipoyl"/>
</dbReference>
<feature type="domain" description="ATP-grasp" evidence="14">
    <location>
        <begin position="120"/>
        <end position="319"/>
    </location>
</feature>
<evidence type="ECO:0000256" key="3">
    <source>
        <dbReference type="ARBA" id="ARBA00022598"/>
    </source>
</evidence>
<dbReference type="SUPFAM" id="SSF51230">
    <property type="entry name" value="Single hybrid motif"/>
    <property type="match status" value="1"/>
</dbReference>
<keyword evidence="17" id="KW-1185">Reference proteome</keyword>
<reference evidence="16" key="2">
    <citation type="submission" date="2020-09" db="EMBL/GenBank/DDBJ databases">
        <authorList>
            <person name="Sun Q."/>
            <person name="Ohkuma M."/>
        </authorList>
    </citation>
    <scope>NUCLEOTIDE SEQUENCE</scope>
    <source>
        <strain evidence="16">JCM 4784</strain>
    </source>
</reference>
<dbReference type="EC" id="6.3.4.14" evidence="2"/>
<dbReference type="InterPro" id="IPR001882">
    <property type="entry name" value="Biotin_BS"/>
</dbReference>
<dbReference type="FunFam" id="3.30.470.20:FF:000028">
    <property type="entry name" value="Methylcrotonoyl-CoA carboxylase subunit alpha, mitochondrial"/>
    <property type="match status" value="1"/>
</dbReference>
<evidence type="ECO:0000256" key="2">
    <source>
        <dbReference type="ARBA" id="ARBA00013263"/>
    </source>
</evidence>
<dbReference type="InterPro" id="IPR005482">
    <property type="entry name" value="Biotin_COase_C"/>
</dbReference>
<dbReference type="CDD" id="cd06850">
    <property type="entry name" value="biotinyl_domain"/>
    <property type="match status" value="1"/>
</dbReference>
<evidence type="ECO:0000256" key="1">
    <source>
        <dbReference type="ARBA" id="ARBA00001953"/>
    </source>
</evidence>
<organism evidence="16 17">
    <name type="scientific">Streptomyces longispororuber</name>
    <dbReference type="NCBI Taxonomy" id="68230"/>
    <lineage>
        <taxon>Bacteria</taxon>
        <taxon>Bacillati</taxon>
        <taxon>Actinomycetota</taxon>
        <taxon>Actinomycetes</taxon>
        <taxon>Kitasatosporales</taxon>
        <taxon>Streptomycetaceae</taxon>
        <taxon>Streptomyces</taxon>
    </lineage>
</organism>
<name>A0A919DM39_9ACTN</name>
<dbReference type="FunFam" id="3.40.50.20:FF:000010">
    <property type="entry name" value="Propionyl-CoA carboxylase subunit alpha"/>
    <property type="match status" value="1"/>
</dbReference>
<evidence type="ECO:0000256" key="12">
    <source>
        <dbReference type="PROSITE-ProRule" id="PRU00409"/>
    </source>
</evidence>
<evidence type="ECO:0000256" key="9">
    <source>
        <dbReference type="ARBA" id="ARBA00053351"/>
    </source>
</evidence>
<keyword evidence="4 12" id="KW-0547">Nucleotide-binding</keyword>
<gene>
    <name evidence="16" type="ORF">GCM10018785_26450</name>
</gene>
<evidence type="ECO:0000256" key="6">
    <source>
        <dbReference type="ARBA" id="ARBA00023267"/>
    </source>
</evidence>
<dbReference type="GO" id="GO:0046872">
    <property type="term" value="F:metal ion binding"/>
    <property type="evidence" value="ECO:0007669"/>
    <property type="project" value="InterPro"/>
</dbReference>
<dbReference type="SMART" id="SM00878">
    <property type="entry name" value="Biotin_carb_C"/>
    <property type="match status" value="1"/>
</dbReference>
<dbReference type="Gene3D" id="3.30.470.20">
    <property type="entry name" value="ATP-grasp fold, B domain"/>
    <property type="match status" value="1"/>
</dbReference>
<dbReference type="RefSeq" id="WP_190136110.1">
    <property type="nucleotide sequence ID" value="NZ_BNBT01000030.1"/>
</dbReference>
<feature type="domain" description="Lipoyl-binding" evidence="13">
    <location>
        <begin position="563"/>
        <end position="645"/>
    </location>
</feature>
<sequence length="654" mass="68447">MFDTVLVANRGEIAVRVIRTLRRLGVRSVAVFSDADAGARHVREADTAVRLGPAPAAESYLSVERLLQAAAVSGARAVHPGYGFLAENAAFAQACADAGLVFIGPPATAIDLMGDKIRAKETVRAAGVPVVPGSSGSGLTDAQLMAAAQEIGTPVLLKPSAGGGGKGMRLVRDAALLGEEIAAARREARASFGDDTLLVERWVDRPRHIEIQVLADAHGHVVHLGERECSLQRRHQKIIEEAPSVLLDEATRAAMGAAAVDAARSCGYVGAGTVEFIVPGGDPSSYYFMEMNTRLQVEHPVTELITGLDLVEWQLRVAAGEPLPFAQEDVRLTGHAVEARICAETVSFKEGARGFLPSGGTVLALREPSGDGVRTDSGLSEGTEVGSLYDPMLSKVVAYGPDRATALRKLRAALAETVILGVPTNTGFLRRLLAHPAVVAGELDTGLVEREAEALVDTDVPAEVYEAAARARATAPARDGNAWTDPFSVPNGWRLGGEPAWTVHHLRVPGHDPVTVRTRLTADGTVEVDADGTRAPGPVTPFHHAGDWLGRDGDAWEVRDHDPVEAALTGAAHAGADALTAPMPGTVTVVKVSVGDRVAAGQSLVVVEAMKMEHVIAAPHAGTVTELDVTPGTTVAMDQILAVVVPDASAQEEA</sequence>
<evidence type="ECO:0000313" key="16">
    <source>
        <dbReference type="EMBL" id="GHE55762.1"/>
    </source>
</evidence>
<dbReference type="Pfam" id="PF00289">
    <property type="entry name" value="Biotin_carb_N"/>
    <property type="match status" value="1"/>
</dbReference>
<comment type="caution">
    <text evidence="16">The sequence shown here is derived from an EMBL/GenBank/DDBJ whole genome shotgun (WGS) entry which is preliminary data.</text>
</comment>
<keyword evidence="6" id="KW-0092">Biotin</keyword>
<comment type="catalytic activity">
    <reaction evidence="8">
        <text>N(6)-biotinyl-L-lysyl-[protein] + hydrogencarbonate + ATP = N(6)-carboxybiotinyl-L-lysyl-[protein] + ADP + phosphate + H(+)</text>
        <dbReference type="Rhea" id="RHEA:13501"/>
        <dbReference type="Rhea" id="RHEA-COMP:10505"/>
        <dbReference type="Rhea" id="RHEA-COMP:10506"/>
        <dbReference type="ChEBI" id="CHEBI:15378"/>
        <dbReference type="ChEBI" id="CHEBI:17544"/>
        <dbReference type="ChEBI" id="CHEBI:30616"/>
        <dbReference type="ChEBI" id="CHEBI:43474"/>
        <dbReference type="ChEBI" id="CHEBI:83144"/>
        <dbReference type="ChEBI" id="CHEBI:83145"/>
        <dbReference type="ChEBI" id="CHEBI:456216"/>
        <dbReference type="EC" id="6.3.4.14"/>
    </reaction>
    <physiologicalReaction direction="left-to-right" evidence="8">
        <dbReference type="Rhea" id="RHEA:13502"/>
    </physiologicalReaction>
</comment>
<dbReference type="SUPFAM" id="SSF56059">
    <property type="entry name" value="Glutathione synthetase ATP-binding domain-like"/>
    <property type="match status" value="1"/>
</dbReference>
<evidence type="ECO:0000256" key="8">
    <source>
        <dbReference type="ARBA" id="ARBA00048501"/>
    </source>
</evidence>
<dbReference type="Pfam" id="PF00364">
    <property type="entry name" value="Biotin_lipoyl"/>
    <property type="match status" value="1"/>
</dbReference>
<dbReference type="InterPro" id="IPR016185">
    <property type="entry name" value="PreATP-grasp_dom_sf"/>
</dbReference>
<proteinExistence type="predicted"/>
<dbReference type="Proteomes" id="UP000608024">
    <property type="component" value="Unassembled WGS sequence"/>
</dbReference>
<dbReference type="InterPro" id="IPR011053">
    <property type="entry name" value="Single_hybrid_motif"/>
</dbReference>
<evidence type="ECO:0000256" key="10">
    <source>
        <dbReference type="ARBA" id="ARBA00065901"/>
    </source>
</evidence>
<dbReference type="PROSITE" id="PS50975">
    <property type="entry name" value="ATP_GRASP"/>
    <property type="match status" value="1"/>
</dbReference>
<evidence type="ECO:0000259" key="14">
    <source>
        <dbReference type="PROSITE" id="PS50975"/>
    </source>
</evidence>
<dbReference type="GO" id="GO:0004075">
    <property type="term" value="F:biotin carboxylase activity"/>
    <property type="evidence" value="ECO:0007669"/>
    <property type="project" value="UniProtKB-EC"/>
</dbReference>
<keyword evidence="3" id="KW-0436">Ligase</keyword>
<dbReference type="Pfam" id="PF02786">
    <property type="entry name" value="CPSase_L_D2"/>
    <property type="match status" value="1"/>
</dbReference>
<dbReference type="PANTHER" id="PTHR18866:SF33">
    <property type="entry name" value="METHYLCROTONOYL-COA CARBOXYLASE SUBUNIT ALPHA, MITOCHONDRIAL-RELATED"/>
    <property type="match status" value="1"/>
</dbReference>
<dbReference type="GO" id="GO:0005524">
    <property type="term" value="F:ATP binding"/>
    <property type="evidence" value="ECO:0007669"/>
    <property type="project" value="UniProtKB-UniRule"/>
</dbReference>
<dbReference type="InterPro" id="IPR048429">
    <property type="entry name" value="MCC_alpha_BT"/>
</dbReference>
<dbReference type="InterPro" id="IPR011764">
    <property type="entry name" value="Biotin_carboxylation_dom"/>
</dbReference>
<reference evidence="16" key="1">
    <citation type="journal article" date="2014" name="Int. J. Syst. Evol. Microbiol.">
        <title>Complete genome sequence of Corynebacterium casei LMG S-19264T (=DSM 44701T), isolated from a smear-ripened cheese.</title>
        <authorList>
            <consortium name="US DOE Joint Genome Institute (JGI-PGF)"/>
            <person name="Walter F."/>
            <person name="Albersmeier A."/>
            <person name="Kalinowski J."/>
            <person name="Ruckert C."/>
        </authorList>
    </citation>
    <scope>NUCLEOTIDE SEQUENCE</scope>
    <source>
        <strain evidence="16">JCM 4784</strain>
    </source>
</reference>
<dbReference type="InterPro" id="IPR005481">
    <property type="entry name" value="BC-like_N"/>
</dbReference>
<dbReference type="Pfam" id="PF02785">
    <property type="entry name" value="Biotin_carb_C"/>
    <property type="match status" value="1"/>
</dbReference>
<evidence type="ECO:0000256" key="5">
    <source>
        <dbReference type="ARBA" id="ARBA00022840"/>
    </source>
</evidence>
<evidence type="ECO:0000313" key="17">
    <source>
        <dbReference type="Proteomes" id="UP000608024"/>
    </source>
</evidence>
<dbReference type="SUPFAM" id="SSF51246">
    <property type="entry name" value="Rudiment single hybrid motif"/>
    <property type="match status" value="1"/>
</dbReference>
<protein>
    <recommendedName>
        <fullName evidence="11">Biotin-dependent 3-methylcrotonyl-coenzyme A carboxylase alpha1 subunit</fullName>
        <ecNumber evidence="2">6.3.4.14</ecNumber>
    </recommendedName>
</protein>
<comment type="cofactor">
    <cofactor evidence="1">
        <name>biotin</name>
        <dbReference type="ChEBI" id="CHEBI:57586"/>
    </cofactor>
</comment>
<comment type="pathway">
    <text evidence="7">Amino-acid degradation; L-leucine degradation.</text>
</comment>
<dbReference type="FunFam" id="2.40.50.100:FF:000003">
    <property type="entry name" value="Acetyl-CoA carboxylase biotin carboxyl carrier protein"/>
    <property type="match status" value="1"/>
</dbReference>
<feature type="domain" description="Biotin carboxylation" evidence="15">
    <location>
        <begin position="1"/>
        <end position="453"/>
    </location>
</feature>
<dbReference type="PANTHER" id="PTHR18866">
    <property type="entry name" value="CARBOXYLASE:PYRUVATE/ACETYL-COA/PROPIONYL-COA CARBOXYLASE"/>
    <property type="match status" value="1"/>
</dbReference>
<keyword evidence="5 12" id="KW-0067">ATP-binding</keyword>
<evidence type="ECO:0000259" key="15">
    <source>
        <dbReference type="PROSITE" id="PS50979"/>
    </source>
</evidence>
<evidence type="ECO:0000256" key="7">
    <source>
        <dbReference type="ARBA" id="ARBA00046317"/>
    </source>
</evidence>